<sequence>MENKGVTIEAIEIPGDVLMDILSRIPAKSLHRFKSVSKHWYSLILNPYFISLHHSRAQSYDCIFADRVFNVYTRKSSIHLLSNQKSIQDVDLSFITSPHVIKDTRLYGSCNGLLCLFNQSDIVICNPAIREFRVLPQPPYQTWRTTNLGFVFDPINNDYKVFRIATLFQSDLKSYDSYDDPYEAYDAKCNDTEEVPPVDHKIQIYCMSTNSWKEIFAMVPKDRPCTNIGPCVSLDGVFYWLAFDFSTCVLVLHTFRMFEELFERLHFPDAFCFRLLAYLCILKNSLALIQQEVDIQTCGALFDIWVMDEYRVEESWTKKYTVGPLLGHYCALGFRPNVEVFLMSCDPGQMVSYNLSTGDINEYNQICGRQEAKSLVQVLSYSESLISVETRVD</sequence>
<protein>
    <submittedName>
        <fullName evidence="1">Uncharacterized protein</fullName>
    </submittedName>
</protein>
<keyword evidence="2" id="KW-1185">Reference proteome</keyword>
<name>A0ACB7Y7T7_9ERIC</name>
<comment type="caution">
    <text evidence="1">The sequence shown here is derived from an EMBL/GenBank/DDBJ whole genome shotgun (WGS) entry which is preliminary data.</text>
</comment>
<reference evidence="1 2" key="1">
    <citation type="journal article" date="2021" name="Hortic Res">
        <title>High-quality reference genome and annotation aids understanding of berry development for evergreen blueberry (Vaccinium darrowii).</title>
        <authorList>
            <person name="Yu J."/>
            <person name="Hulse-Kemp A.M."/>
            <person name="Babiker E."/>
            <person name="Staton M."/>
        </authorList>
    </citation>
    <scope>NUCLEOTIDE SEQUENCE [LARGE SCALE GENOMIC DNA]</scope>
    <source>
        <strain evidence="2">cv. NJ 8807/NJ 8810</strain>
        <tissue evidence="1">Young leaf</tissue>
    </source>
</reference>
<evidence type="ECO:0000313" key="2">
    <source>
        <dbReference type="Proteomes" id="UP000828048"/>
    </source>
</evidence>
<organism evidence="1 2">
    <name type="scientific">Vaccinium darrowii</name>
    <dbReference type="NCBI Taxonomy" id="229202"/>
    <lineage>
        <taxon>Eukaryota</taxon>
        <taxon>Viridiplantae</taxon>
        <taxon>Streptophyta</taxon>
        <taxon>Embryophyta</taxon>
        <taxon>Tracheophyta</taxon>
        <taxon>Spermatophyta</taxon>
        <taxon>Magnoliopsida</taxon>
        <taxon>eudicotyledons</taxon>
        <taxon>Gunneridae</taxon>
        <taxon>Pentapetalae</taxon>
        <taxon>asterids</taxon>
        <taxon>Ericales</taxon>
        <taxon>Ericaceae</taxon>
        <taxon>Vaccinioideae</taxon>
        <taxon>Vaccinieae</taxon>
        <taxon>Vaccinium</taxon>
    </lineage>
</organism>
<proteinExistence type="predicted"/>
<accession>A0ACB7Y7T7</accession>
<dbReference type="EMBL" id="CM037157">
    <property type="protein sequence ID" value="KAH7849342.1"/>
    <property type="molecule type" value="Genomic_DNA"/>
</dbReference>
<gene>
    <name evidence="1" type="ORF">Vadar_016556</name>
</gene>
<evidence type="ECO:0000313" key="1">
    <source>
        <dbReference type="EMBL" id="KAH7849342.1"/>
    </source>
</evidence>
<dbReference type="Proteomes" id="UP000828048">
    <property type="component" value="Chromosome 7"/>
</dbReference>